<protein>
    <submittedName>
        <fullName evidence="6">Response regulator</fullName>
    </submittedName>
</protein>
<dbReference type="Gene3D" id="3.40.50.2300">
    <property type="match status" value="1"/>
</dbReference>
<evidence type="ECO:0000313" key="7">
    <source>
        <dbReference type="Proteomes" id="UP001595683"/>
    </source>
</evidence>
<dbReference type="CDD" id="cd17535">
    <property type="entry name" value="REC_NarL-like"/>
    <property type="match status" value="1"/>
</dbReference>
<name>A0ABV7V1T4_9SPHN</name>
<dbReference type="SUPFAM" id="SSF52172">
    <property type="entry name" value="CheY-like"/>
    <property type="match status" value="1"/>
</dbReference>
<dbReference type="CDD" id="cd06170">
    <property type="entry name" value="LuxR_C_like"/>
    <property type="match status" value="1"/>
</dbReference>
<dbReference type="Pfam" id="PF00196">
    <property type="entry name" value="GerE"/>
    <property type="match status" value="1"/>
</dbReference>
<dbReference type="PANTHER" id="PTHR43214:SF42">
    <property type="entry name" value="TRANSCRIPTIONAL REGULATORY PROTEIN DESR"/>
    <property type="match status" value="1"/>
</dbReference>
<dbReference type="InterPro" id="IPR000792">
    <property type="entry name" value="Tscrpt_reg_LuxR_C"/>
</dbReference>
<feature type="domain" description="Response regulatory" evidence="5">
    <location>
        <begin position="3"/>
        <end position="118"/>
    </location>
</feature>
<evidence type="ECO:0000256" key="1">
    <source>
        <dbReference type="ARBA" id="ARBA00022553"/>
    </source>
</evidence>
<dbReference type="EMBL" id="JBHRYE010000012">
    <property type="protein sequence ID" value="MFC3671399.1"/>
    <property type="molecule type" value="Genomic_DNA"/>
</dbReference>
<dbReference type="PROSITE" id="PS50110">
    <property type="entry name" value="RESPONSE_REGULATORY"/>
    <property type="match status" value="1"/>
</dbReference>
<sequence>MTRLLVADDHAFLRAGLEQVLGRLGHEMVASVGDGEAALRAIAATRPDLAILDLRMPAPDGVGVLAALREAGDATPVLILAAELDDASLVSAVRLGVNAIVLKHAQPAVLHEAIGTVLAGERAIAMDLMERAFAVAAASKEAEGEAGPLATLGPRDRQIAQGVAAGLRNRDIAESMGVSEGAVKINLHRLYDRLGVANRTELALLVKTGAHPRAG</sequence>
<comment type="caution">
    <text evidence="6">The sequence shown here is derived from an EMBL/GenBank/DDBJ whole genome shotgun (WGS) entry which is preliminary data.</text>
</comment>
<keyword evidence="1 3" id="KW-0597">Phosphoprotein</keyword>
<dbReference type="SUPFAM" id="SSF46894">
    <property type="entry name" value="C-terminal effector domain of the bipartite response regulators"/>
    <property type="match status" value="1"/>
</dbReference>
<dbReference type="InterPro" id="IPR016032">
    <property type="entry name" value="Sig_transdc_resp-reg_C-effctor"/>
</dbReference>
<evidence type="ECO:0000259" key="4">
    <source>
        <dbReference type="PROSITE" id="PS50043"/>
    </source>
</evidence>
<reference evidence="7" key="1">
    <citation type="journal article" date="2019" name="Int. J. Syst. Evol. Microbiol.">
        <title>The Global Catalogue of Microorganisms (GCM) 10K type strain sequencing project: providing services to taxonomists for standard genome sequencing and annotation.</title>
        <authorList>
            <consortium name="The Broad Institute Genomics Platform"/>
            <consortium name="The Broad Institute Genome Sequencing Center for Infectious Disease"/>
            <person name="Wu L."/>
            <person name="Ma J."/>
        </authorList>
    </citation>
    <scope>NUCLEOTIDE SEQUENCE [LARGE SCALE GENOMIC DNA]</scope>
    <source>
        <strain evidence="7">KCTC 42224</strain>
    </source>
</reference>
<feature type="domain" description="HTH luxR-type" evidence="4">
    <location>
        <begin position="145"/>
        <end position="210"/>
    </location>
</feature>
<dbReference type="Pfam" id="PF00072">
    <property type="entry name" value="Response_reg"/>
    <property type="match status" value="1"/>
</dbReference>
<dbReference type="SMART" id="SM00448">
    <property type="entry name" value="REC"/>
    <property type="match status" value="1"/>
</dbReference>
<evidence type="ECO:0000313" key="6">
    <source>
        <dbReference type="EMBL" id="MFC3671399.1"/>
    </source>
</evidence>
<feature type="modified residue" description="4-aspartylphosphate" evidence="3">
    <location>
        <position position="53"/>
    </location>
</feature>
<dbReference type="PROSITE" id="PS50043">
    <property type="entry name" value="HTH_LUXR_2"/>
    <property type="match status" value="1"/>
</dbReference>
<dbReference type="InterPro" id="IPR039420">
    <property type="entry name" value="WalR-like"/>
</dbReference>
<dbReference type="Proteomes" id="UP001595683">
    <property type="component" value="Unassembled WGS sequence"/>
</dbReference>
<dbReference type="InterPro" id="IPR036388">
    <property type="entry name" value="WH-like_DNA-bd_sf"/>
</dbReference>
<dbReference type="InterPro" id="IPR001789">
    <property type="entry name" value="Sig_transdc_resp-reg_receiver"/>
</dbReference>
<evidence type="ECO:0000256" key="2">
    <source>
        <dbReference type="ARBA" id="ARBA00023125"/>
    </source>
</evidence>
<keyword evidence="7" id="KW-1185">Reference proteome</keyword>
<evidence type="ECO:0000256" key="3">
    <source>
        <dbReference type="PROSITE-ProRule" id="PRU00169"/>
    </source>
</evidence>
<evidence type="ECO:0000259" key="5">
    <source>
        <dbReference type="PROSITE" id="PS50110"/>
    </source>
</evidence>
<dbReference type="PRINTS" id="PR00038">
    <property type="entry name" value="HTHLUXR"/>
</dbReference>
<dbReference type="RefSeq" id="WP_191323790.1">
    <property type="nucleotide sequence ID" value="NZ_BMZP01000005.1"/>
</dbReference>
<proteinExistence type="predicted"/>
<keyword evidence="2" id="KW-0238">DNA-binding</keyword>
<organism evidence="6 7">
    <name type="scientific">Novosphingobium pokkalii</name>
    <dbReference type="NCBI Taxonomy" id="1770194"/>
    <lineage>
        <taxon>Bacteria</taxon>
        <taxon>Pseudomonadati</taxon>
        <taxon>Pseudomonadota</taxon>
        <taxon>Alphaproteobacteria</taxon>
        <taxon>Sphingomonadales</taxon>
        <taxon>Sphingomonadaceae</taxon>
        <taxon>Novosphingobium</taxon>
    </lineage>
</organism>
<dbReference type="InterPro" id="IPR011006">
    <property type="entry name" value="CheY-like_superfamily"/>
</dbReference>
<dbReference type="InterPro" id="IPR058245">
    <property type="entry name" value="NreC/VraR/RcsB-like_REC"/>
</dbReference>
<dbReference type="Gene3D" id="1.10.10.10">
    <property type="entry name" value="Winged helix-like DNA-binding domain superfamily/Winged helix DNA-binding domain"/>
    <property type="match status" value="1"/>
</dbReference>
<gene>
    <name evidence="6" type="ORF">ACFOOT_08175</name>
</gene>
<accession>A0ABV7V1T4</accession>
<dbReference type="SMART" id="SM00421">
    <property type="entry name" value="HTH_LUXR"/>
    <property type="match status" value="1"/>
</dbReference>
<dbReference type="PANTHER" id="PTHR43214">
    <property type="entry name" value="TWO-COMPONENT RESPONSE REGULATOR"/>
    <property type="match status" value="1"/>
</dbReference>